<evidence type="ECO:0000313" key="1">
    <source>
        <dbReference type="EMBL" id="JAD62723.1"/>
    </source>
</evidence>
<dbReference type="EMBL" id="GBRH01235172">
    <property type="protein sequence ID" value="JAD62723.1"/>
    <property type="molecule type" value="Transcribed_RNA"/>
</dbReference>
<dbReference type="AlphaFoldDB" id="A0A0A9BKQ0"/>
<protein>
    <submittedName>
        <fullName evidence="1">Uncharacterized protein</fullName>
    </submittedName>
</protein>
<proteinExistence type="predicted"/>
<organism evidence="1">
    <name type="scientific">Arundo donax</name>
    <name type="common">Giant reed</name>
    <name type="synonym">Donax arundinaceus</name>
    <dbReference type="NCBI Taxonomy" id="35708"/>
    <lineage>
        <taxon>Eukaryota</taxon>
        <taxon>Viridiplantae</taxon>
        <taxon>Streptophyta</taxon>
        <taxon>Embryophyta</taxon>
        <taxon>Tracheophyta</taxon>
        <taxon>Spermatophyta</taxon>
        <taxon>Magnoliopsida</taxon>
        <taxon>Liliopsida</taxon>
        <taxon>Poales</taxon>
        <taxon>Poaceae</taxon>
        <taxon>PACMAD clade</taxon>
        <taxon>Arundinoideae</taxon>
        <taxon>Arundineae</taxon>
        <taxon>Arundo</taxon>
    </lineage>
</organism>
<accession>A0A0A9BKQ0</accession>
<reference evidence="1" key="1">
    <citation type="submission" date="2014-09" db="EMBL/GenBank/DDBJ databases">
        <authorList>
            <person name="Magalhaes I.L.F."/>
            <person name="Oliveira U."/>
            <person name="Santos F.R."/>
            <person name="Vidigal T.H.D.A."/>
            <person name="Brescovit A.D."/>
            <person name="Santos A.J."/>
        </authorList>
    </citation>
    <scope>NUCLEOTIDE SEQUENCE</scope>
    <source>
        <tissue evidence="1">Shoot tissue taken approximately 20 cm above the soil surface</tissue>
    </source>
</reference>
<name>A0A0A9BKQ0_ARUDO</name>
<sequence length="51" mass="5875">MQEVKAIYFRSVNRIVLKPLVLDYPFARGCPNSALYSCCVILVKTREPRES</sequence>
<reference evidence="1" key="2">
    <citation type="journal article" date="2015" name="Data Brief">
        <title>Shoot transcriptome of the giant reed, Arundo donax.</title>
        <authorList>
            <person name="Barrero R.A."/>
            <person name="Guerrero F.D."/>
            <person name="Moolhuijzen P."/>
            <person name="Goolsby J.A."/>
            <person name="Tidwell J."/>
            <person name="Bellgard S.E."/>
            <person name="Bellgard M.I."/>
        </authorList>
    </citation>
    <scope>NUCLEOTIDE SEQUENCE</scope>
    <source>
        <tissue evidence="1">Shoot tissue taken approximately 20 cm above the soil surface</tissue>
    </source>
</reference>